<sequence>MAVWLIGLLTGGGVLAAWWLYTRRLDWQFKTIESQLRGRSRERRLPAAAAKRMMRQIFKLLKTSLIAGDADNIYRAFDLLKLALGYGLGGAAEPGRLTAAVFLALRSHQLDAAGHGIDAFRPLVKNINAAELPPIVEQLGLIAVISLKHRHNFLAARAVEIIFASLGTVQADGVRTAVMRALKVTGLTALRRGDAGLVREIQAKLAAWLAAEPPDSVIQEQVTGVLSAWLLRVVKAGDASVIEPLTDYIRQLADKKVLANNTLAGIVGECSHIAGMDSLNPFSQAAGAISMLSLDLAVQVRANATWRQAVDSAGQAARLAVTQRSLAESFDIVYPLLEAGRRLLAAELNSSLVNDIFRQHSLYILMRECMQLVDFVSRQNFTITAADIIDELYLNWIKCPANTGQQKSIRKFCQLLFLYYIRIKRRQKCATAEGSSFYAPDTITLANRERLAQLGYLI</sequence>
<dbReference type="RefSeq" id="WP_144350558.1">
    <property type="nucleotide sequence ID" value="NZ_CP036259.1"/>
</dbReference>
<dbReference type="AlphaFoldDB" id="A0A517DUI8"/>
<protein>
    <submittedName>
        <fullName evidence="1">Uncharacterized protein</fullName>
    </submittedName>
</protein>
<name>A0A517DUI8_9FIRM</name>
<keyword evidence="2" id="KW-1185">Reference proteome</keyword>
<dbReference type="EMBL" id="CP036259">
    <property type="protein sequence ID" value="QDR81015.1"/>
    <property type="molecule type" value="Genomic_DNA"/>
</dbReference>
<reference evidence="1 2" key="1">
    <citation type="submission" date="2019-02" db="EMBL/GenBank/DDBJ databases">
        <title>Closed genome of Sporomusa termitida DSM 4440.</title>
        <authorList>
            <person name="Poehlein A."/>
            <person name="Daniel R."/>
        </authorList>
    </citation>
    <scope>NUCLEOTIDE SEQUENCE [LARGE SCALE GENOMIC DNA]</scope>
    <source>
        <strain evidence="1 2">DSM 4440</strain>
    </source>
</reference>
<dbReference type="Proteomes" id="UP000320776">
    <property type="component" value="Chromosome"/>
</dbReference>
<dbReference type="KEGG" id="sted:SPTER_23700"/>
<gene>
    <name evidence="1" type="ORF">SPTER_23700</name>
</gene>
<evidence type="ECO:0000313" key="2">
    <source>
        <dbReference type="Proteomes" id="UP000320776"/>
    </source>
</evidence>
<accession>A0A517DUI8</accession>
<evidence type="ECO:0000313" key="1">
    <source>
        <dbReference type="EMBL" id="QDR81015.1"/>
    </source>
</evidence>
<dbReference type="OrthoDB" id="1675497at2"/>
<proteinExistence type="predicted"/>
<organism evidence="1 2">
    <name type="scientific">Sporomusa termitida</name>
    <dbReference type="NCBI Taxonomy" id="2377"/>
    <lineage>
        <taxon>Bacteria</taxon>
        <taxon>Bacillati</taxon>
        <taxon>Bacillota</taxon>
        <taxon>Negativicutes</taxon>
        <taxon>Selenomonadales</taxon>
        <taxon>Sporomusaceae</taxon>
        <taxon>Sporomusa</taxon>
    </lineage>
</organism>